<dbReference type="Gene3D" id="3.30.160.60">
    <property type="entry name" value="Classic Zinc Finger"/>
    <property type="match status" value="1"/>
</dbReference>
<feature type="domain" description="C3H1-type" evidence="6">
    <location>
        <begin position="41"/>
        <end position="69"/>
    </location>
</feature>
<evidence type="ECO:0000256" key="2">
    <source>
        <dbReference type="ARBA" id="ARBA00022771"/>
    </source>
</evidence>
<dbReference type="OMA" id="ILRTSHY"/>
<dbReference type="PANTHER" id="PTHR16465">
    <property type="entry name" value="NUCLEASE-RELATED"/>
    <property type="match status" value="1"/>
</dbReference>
<dbReference type="InterPro" id="IPR036236">
    <property type="entry name" value="Znf_C2H2_sf"/>
</dbReference>
<evidence type="ECO:0000313" key="8">
    <source>
        <dbReference type="Proteomes" id="UP000032304"/>
    </source>
</evidence>
<dbReference type="GO" id="GO:0003676">
    <property type="term" value="F:nucleic acid binding"/>
    <property type="evidence" value="ECO:0007669"/>
    <property type="project" value="InterPro"/>
</dbReference>
<dbReference type="GO" id="GO:0005689">
    <property type="term" value="C:U12-type spliceosomal complex"/>
    <property type="evidence" value="ECO:0007669"/>
    <property type="project" value="TreeGrafter"/>
</dbReference>
<dbReference type="SUPFAM" id="SSF90229">
    <property type="entry name" value="CCCH zinc finger"/>
    <property type="match status" value="1"/>
</dbReference>
<keyword evidence="3 4" id="KW-0862">Zinc</keyword>
<protein>
    <recommendedName>
        <fullName evidence="6">C3H1-type domain-containing protein</fullName>
    </recommendedName>
</protein>
<evidence type="ECO:0000313" key="7">
    <source>
        <dbReference type="EMBL" id="KJB10082.1"/>
    </source>
</evidence>
<dbReference type="AlphaFoldDB" id="A0A0D2M0A1"/>
<keyword evidence="2 4" id="KW-0863">Zinc-finger</keyword>
<evidence type="ECO:0000256" key="5">
    <source>
        <dbReference type="SAM" id="MobiDB-lite"/>
    </source>
</evidence>
<dbReference type="InterPro" id="IPR036855">
    <property type="entry name" value="Znf_CCCH_sf"/>
</dbReference>
<evidence type="ECO:0000256" key="1">
    <source>
        <dbReference type="ARBA" id="ARBA00022723"/>
    </source>
</evidence>
<dbReference type="InterPro" id="IPR003604">
    <property type="entry name" value="Matrin/U1-like-C_Znf_C2H2"/>
</dbReference>
<proteinExistence type="predicted"/>
<evidence type="ECO:0000256" key="4">
    <source>
        <dbReference type="PROSITE-ProRule" id="PRU00723"/>
    </source>
</evidence>
<sequence length="121" mass="13496">MPLGKYYCDYCDKQFQDTPAARKRHLQGLQHLHLYQTSVPPFSKGVCNRFLNTGFFQYGDNCKYFHPNNDSRTQNPPLSTAPPGGVEGNGNGIAISWGNLPPSLKPPPEDGYPPLPFVDWG</sequence>
<keyword evidence="1 4" id="KW-0479">Metal-binding</keyword>
<dbReference type="PANTHER" id="PTHR16465:SF0">
    <property type="entry name" value="ZINC FINGER MATRIN-TYPE PROTEIN 5"/>
    <property type="match status" value="1"/>
</dbReference>
<feature type="compositionally biased region" description="Pro residues" evidence="5">
    <location>
        <begin position="103"/>
        <end position="121"/>
    </location>
</feature>
<dbReference type="SMART" id="SM00451">
    <property type="entry name" value="ZnF_U1"/>
    <property type="match status" value="1"/>
</dbReference>
<evidence type="ECO:0000256" key="3">
    <source>
        <dbReference type="ARBA" id="ARBA00022833"/>
    </source>
</evidence>
<reference evidence="7 8" key="1">
    <citation type="journal article" date="2012" name="Nature">
        <title>Repeated polyploidization of Gossypium genomes and the evolution of spinnable cotton fibres.</title>
        <authorList>
            <person name="Paterson A.H."/>
            <person name="Wendel J.F."/>
            <person name="Gundlach H."/>
            <person name="Guo H."/>
            <person name="Jenkins J."/>
            <person name="Jin D."/>
            <person name="Llewellyn D."/>
            <person name="Showmaker K.C."/>
            <person name="Shu S."/>
            <person name="Udall J."/>
            <person name="Yoo M.J."/>
            <person name="Byers R."/>
            <person name="Chen W."/>
            <person name="Doron-Faigenboim A."/>
            <person name="Duke M.V."/>
            <person name="Gong L."/>
            <person name="Grimwood J."/>
            <person name="Grover C."/>
            <person name="Grupp K."/>
            <person name="Hu G."/>
            <person name="Lee T.H."/>
            <person name="Li J."/>
            <person name="Lin L."/>
            <person name="Liu T."/>
            <person name="Marler B.S."/>
            <person name="Page J.T."/>
            <person name="Roberts A.W."/>
            <person name="Romanel E."/>
            <person name="Sanders W.S."/>
            <person name="Szadkowski E."/>
            <person name="Tan X."/>
            <person name="Tang H."/>
            <person name="Xu C."/>
            <person name="Wang J."/>
            <person name="Wang Z."/>
            <person name="Zhang D."/>
            <person name="Zhang L."/>
            <person name="Ashrafi H."/>
            <person name="Bedon F."/>
            <person name="Bowers J.E."/>
            <person name="Brubaker C.L."/>
            <person name="Chee P.W."/>
            <person name="Das S."/>
            <person name="Gingle A.R."/>
            <person name="Haigler C.H."/>
            <person name="Harker D."/>
            <person name="Hoffmann L.V."/>
            <person name="Hovav R."/>
            <person name="Jones D.C."/>
            <person name="Lemke C."/>
            <person name="Mansoor S."/>
            <person name="ur Rahman M."/>
            <person name="Rainville L.N."/>
            <person name="Rambani A."/>
            <person name="Reddy U.K."/>
            <person name="Rong J.K."/>
            <person name="Saranga Y."/>
            <person name="Scheffler B.E."/>
            <person name="Scheffler J.A."/>
            <person name="Stelly D.M."/>
            <person name="Triplett B.A."/>
            <person name="Van Deynze A."/>
            <person name="Vaslin M.F."/>
            <person name="Waghmare V.N."/>
            <person name="Walford S.A."/>
            <person name="Wright R.J."/>
            <person name="Zaki E.A."/>
            <person name="Zhang T."/>
            <person name="Dennis E.S."/>
            <person name="Mayer K.F."/>
            <person name="Peterson D.G."/>
            <person name="Rokhsar D.S."/>
            <person name="Wang X."/>
            <person name="Schmutz J."/>
        </authorList>
    </citation>
    <scope>NUCLEOTIDE SEQUENCE [LARGE SCALE GENOMIC DNA]</scope>
</reference>
<dbReference type="eggNOG" id="KOG3454">
    <property type="taxonomic scope" value="Eukaryota"/>
</dbReference>
<dbReference type="Proteomes" id="UP000032304">
    <property type="component" value="Chromosome 1"/>
</dbReference>
<dbReference type="STRING" id="29730.A0A0D2M0A1"/>
<dbReference type="GO" id="GO:0008270">
    <property type="term" value="F:zinc ion binding"/>
    <property type="evidence" value="ECO:0007669"/>
    <property type="project" value="UniProtKB-KW"/>
</dbReference>
<gene>
    <name evidence="7" type="ORF">B456_001G184000</name>
</gene>
<name>A0A0D2M0A1_GOSRA</name>
<dbReference type="Gramene" id="KJB10082">
    <property type="protein sequence ID" value="KJB10082"/>
    <property type="gene ID" value="B456_001G184000"/>
</dbReference>
<feature type="region of interest" description="Disordered" evidence="5">
    <location>
        <begin position="67"/>
        <end position="121"/>
    </location>
</feature>
<evidence type="ECO:0000259" key="6">
    <source>
        <dbReference type="PROSITE" id="PS50103"/>
    </source>
</evidence>
<dbReference type="EMBL" id="CM001740">
    <property type="protein sequence ID" value="KJB10082.1"/>
    <property type="molecule type" value="Genomic_DNA"/>
</dbReference>
<feature type="compositionally biased region" description="Polar residues" evidence="5">
    <location>
        <begin position="68"/>
        <end position="78"/>
    </location>
</feature>
<dbReference type="Pfam" id="PF06220">
    <property type="entry name" value="zf-U1"/>
    <property type="match status" value="1"/>
</dbReference>
<feature type="zinc finger region" description="C3H1-type" evidence="4">
    <location>
        <begin position="41"/>
        <end position="69"/>
    </location>
</feature>
<accession>A0A0D2M0A1</accession>
<dbReference type="PROSITE" id="PS50103">
    <property type="entry name" value="ZF_C3H1"/>
    <property type="match status" value="1"/>
</dbReference>
<keyword evidence="8" id="KW-1185">Reference proteome</keyword>
<organism evidence="7 8">
    <name type="scientific">Gossypium raimondii</name>
    <name type="common">Peruvian cotton</name>
    <name type="synonym">Gossypium klotzschianum subsp. raimondii</name>
    <dbReference type="NCBI Taxonomy" id="29730"/>
    <lineage>
        <taxon>Eukaryota</taxon>
        <taxon>Viridiplantae</taxon>
        <taxon>Streptophyta</taxon>
        <taxon>Embryophyta</taxon>
        <taxon>Tracheophyta</taxon>
        <taxon>Spermatophyta</taxon>
        <taxon>Magnoliopsida</taxon>
        <taxon>eudicotyledons</taxon>
        <taxon>Gunneridae</taxon>
        <taxon>Pentapetalae</taxon>
        <taxon>rosids</taxon>
        <taxon>malvids</taxon>
        <taxon>Malvales</taxon>
        <taxon>Malvaceae</taxon>
        <taxon>Malvoideae</taxon>
        <taxon>Gossypium</taxon>
    </lineage>
</organism>
<dbReference type="InterPro" id="IPR000571">
    <property type="entry name" value="Znf_CCCH"/>
</dbReference>
<dbReference type="SUPFAM" id="SSF57667">
    <property type="entry name" value="beta-beta-alpha zinc fingers"/>
    <property type="match status" value="1"/>
</dbReference>
<dbReference type="InterPro" id="IPR013085">
    <property type="entry name" value="U1-CZ_Znf_C2H2"/>
</dbReference>